<evidence type="ECO:0000313" key="1">
    <source>
        <dbReference type="EMBL" id="QJA85403.1"/>
    </source>
</evidence>
<dbReference type="EMBL" id="MT142572">
    <property type="protein sequence ID" value="QJA85403.1"/>
    <property type="molecule type" value="Genomic_DNA"/>
</dbReference>
<dbReference type="AlphaFoldDB" id="A0A6M3KTF0"/>
<proteinExistence type="predicted"/>
<organism evidence="1">
    <name type="scientific">viral metagenome</name>
    <dbReference type="NCBI Taxonomy" id="1070528"/>
    <lineage>
        <taxon>unclassified sequences</taxon>
        <taxon>metagenomes</taxon>
        <taxon>organismal metagenomes</taxon>
    </lineage>
</organism>
<reference evidence="1" key="1">
    <citation type="submission" date="2020-03" db="EMBL/GenBank/DDBJ databases">
        <title>The deep terrestrial virosphere.</title>
        <authorList>
            <person name="Holmfeldt K."/>
            <person name="Nilsson E."/>
            <person name="Simone D."/>
            <person name="Lopez-Fernandez M."/>
            <person name="Wu X."/>
            <person name="de Brujin I."/>
            <person name="Lundin D."/>
            <person name="Andersson A."/>
            <person name="Bertilsson S."/>
            <person name="Dopson M."/>
        </authorList>
    </citation>
    <scope>NUCLEOTIDE SEQUENCE</scope>
    <source>
        <strain evidence="1">MM415B02225</strain>
    </source>
</reference>
<protein>
    <submittedName>
        <fullName evidence="1">Uncharacterized protein</fullName>
    </submittedName>
</protein>
<name>A0A6M3KTF0_9ZZZZ</name>
<gene>
    <name evidence="1" type="ORF">MM415B02225_0002</name>
</gene>
<accession>A0A6M3KTF0</accession>
<sequence>MNISSGKLGASALVYTGRCRLKSVVFVADEAKFPTITVEDNITSAGTNIRSFGRAAGGVAATGGACNFIQKWTEEDNLICDNGIYATLSAAEGDYIIEFEKL</sequence>